<gene>
    <name evidence="2" type="ORF">EET67_11575</name>
</gene>
<sequence length="328" mass="34393">MPSNARPRSSSSRRFLWLAVFIVVLFGGYSAGWFYLAGRLETQAQAAVAALNRNGATAECVNPEARGFPFRLGMFCDSVAFENAAQGISVSAGSFRSAGQIYDPMHLVAELDGPARIDVPPTQPLALQWENLRASIRLASPLPERLSLEGRNLNVATAAGNPLATASTFEGHLRPNGKDLDLAGRFGGLILDATVLEGHAVPPLAGEADLTVNNGVALVGKNLRSLRGQSGTIRTLALSTGEATSILVSGPFSVGEDGLLDAQFKLTLRDPKGLATALSAALPEMREQIEQVSAGLAMLGDAPSLPVKIAKGRASMGFIKLGNIPPLD</sequence>
<protein>
    <submittedName>
        <fullName evidence="2">DUF2125 domain-containing protein</fullName>
    </submittedName>
</protein>
<keyword evidence="3" id="KW-1185">Reference proteome</keyword>
<reference evidence="2 3" key="1">
    <citation type="submission" date="2018-11" db="EMBL/GenBank/DDBJ databases">
        <title>Pseudaminobacter arsenicus sp. nov., an arsenic-resistant bacterium isolated from arsenic-rich aquifers.</title>
        <authorList>
            <person name="Mu Y."/>
        </authorList>
    </citation>
    <scope>NUCLEOTIDE SEQUENCE [LARGE SCALE GENOMIC DNA]</scope>
    <source>
        <strain evidence="2 3">CB3</strain>
    </source>
</reference>
<dbReference type="Proteomes" id="UP000281647">
    <property type="component" value="Unassembled WGS sequence"/>
</dbReference>
<keyword evidence="1" id="KW-1133">Transmembrane helix</keyword>
<evidence type="ECO:0000313" key="3">
    <source>
        <dbReference type="Proteomes" id="UP000281647"/>
    </source>
</evidence>
<evidence type="ECO:0000313" key="2">
    <source>
        <dbReference type="EMBL" id="RUM97698.1"/>
    </source>
</evidence>
<keyword evidence="1" id="KW-0812">Transmembrane</keyword>
<proteinExistence type="predicted"/>
<dbReference type="EMBL" id="RKST01000010">
    <property type="protein sequence ID" value="RUM97698.1"/>
    <property type="molecule type" value="Genomic_DNA"/>
</dbReference>
<name>A0A432V6C9_9HYPH</name>
<keyword evidence="1" id="KW-0472">Membrane</keyword>
<dbReference type="OrthoDB" id="7169664at2"/>
<dbReference type="AlphaFoldDB" id="A0A432V6C9"/>
<dbReference type="RefSeq" id="WP_128625003.1">
    <property type="nucleotide sequence ID" value="NZ_ML133510.1"/>
</dbReference>
<accession>A0A432V6C9</accession>
<evidence type="ECO:0000256" key="1">
    <source>
        <dbReference type="SAM" id="Phobius"/>
    </source>
</evidence>
<dbReference type="InterPro" id="IPR018666">
    <property type="entry name" value="DUF2125"/>
</dbReference>
<comment type="caution">
    <text evidence="2">The sequence shown here is derived from an EMBL/GenBank/DDBJ whole genome shotgun (WGS) entry which is preliminary data.</text>
</comment>
<dbReference type="Pfam" id="PF09898">
    <property type="entry name" value="DUF2125"/>
    <property type="match status" value="1"/>
</dbReference>
<feature type="transmembrane region" description="Helical" evidence="1">
    <location>
        <begin position="15"/>
        <end position="36"/>
    </location>
</feature>
<organism evidence="2 3">
    <name type="scientific">Borborobacter arsenicus</name>
    <dbReference type="NCBI Taxonomy" id="1851146"/>
    <lineage>
        <taxon>Bacteria</taxon>
        <taxon>Pseudomonadati</taxon>
        <taxon>Pseudomonadota</taxon>
        <taxon>Alphaproteobacteria</taxon>
        <taxon>Hyphomicrobiales</taxon>
        <taxon>Phyllobacteriaceae</taxon>
        <taxon>Borborobacter</taxon>
    </lineage>
</organism>